<feature type="compositionally biased region" description="Polar residues" evidence="1">
    <location>
        <begin position="284"/>
        <end position="298"/>
    </location>
</feature>
<sequence>MAGETRTLQAQLDGYAVGMQLDDGFGHQGNASNPHFILSGPGGQPTPNGNRPLAPATDPVSSSEGNPSGRKRKRGNPNVDPAITGNPTFVTNDGNGGDHGSANAGGIAIRDLPPQQAISNARAAGVHSAVALFRQPSATSKKYTRPPMSKLFASLELSPENFLHLQAAAKAYMLDDNHPERRDCVGQRGKGDTEMVRLRLWNCVSEFLDKEGNGSRFFGENVTSEGMGPRQMIWPRDDQKIISLMMPLLRRMVTNERQRQYAIETRKGGGSEDKKRKQGEHGAPSTTPSAHPVQFEQSPDTGIGMLDLLASGYPSDWESITHSYNSYNQDYQLDNLGVISGLPQPDWLGLVAAVDCHYQIDHHGNGAECDRACQDDMVNHIVSADSVSHANWRIGGQGDNLAARTYFASGITRDVSDIIKGSLTNRSHHDPKLTPSATFSERTSEPFSQAQPGLTTLAPAAHSIQAPKQGEMKISSSVKLLINIVQNGDDKRVLPRLELPCNPNAGFSMLLKNVQQYYQQHQQSLAPQMLPNLHVKVWLKDGLTPVTNDEEWIASLMAAHMVDWMDGELRIIIDAGGGNV</sequence>
<feature type="compositionally biased region" description="Polar residues" evidence="1">
    <location>
        <begin position="435"/>
        <end position="448"/>
    </location>
</feature>
<feature type="region of interest" description="Disordered" evidence="1">
    <location>
        <begin position="423"/>
        <end position="448"/>
    </location>
</feature>
<feature type="region of interest" description="Disordered" evidence="1">
    <location>
        <begin position="261"/>
        <end position="298"/>
    </location>
</feature>
<evidence type="ECO:0000313" key="3">
    <source>
        <dbReference type="Proteomes" id="UP000002058"/>
    </source>
</evidence>
<feature type="region of interest" description="Disordered" evidence="1">
    <location>
        <begin position="26"/>
        <end position="106"/>
    </location>
</feature>
<dbReference type="AlphaFoldDB" id="C4JIK2"/>
<dbReference type="VEuPathDB" id="FungiDB:UREG_01539"/>
<dbReference type="STRING" id="336963.C4JIK2"/>
<protein>
    <submittedName>
        <fullName evidence="2">Uncharacterized protein</fullName>
    </submittedName>
</protein>
<name>C4JIK2_UNCRE</name>
<dbReference type="HOGENOM" id="CLU_026795_0_0_1"/>
<dbReference type="OrthoDB" id="5373017at2759"/>
<dbReference type="eggNOG" id="ENOG502SNDH">
    <property type="taxonomic scope" value="Eukaryota"/>
</dbReference>
<gene>
    <name evidence="2" type="ORF">UREG_01539</name>
</gene>
<accession>C4JIK2</accession>
<evidence type="ECO:0000256" key="1">
    <source>
        <dbReference type="SAM" id="MobiDB-lite"/>
    </source>
</evidence>
<organism evidence="2 3">
    <name type="scientific">Uncinocarpus reesii (strain UAMH 1704)</name>
    <dbReference type="NCBI Taxonomy" id="336963"/>
    <lineage>
        <taxon>Eukaryota</taxon>
        <taxon>Fungi</taxon>
        <taxon>Dikarya</taxon>
        <taxon>Ascomycota</taxon>
        <taxon>Pezizomycotina</taxon>
        <taxon>Eurotiomycetes</taxon>
        <taxon>Eurotiomycetidae</taxon>
        <taxon>Onygenales</taxon>
        <taxon>Onygenaceae</taxon>
        <taxon>Uncinocarpus</taxon>
    </lineage>
</organism>
<evidence type="ECO:0000313" key="2">
    <source>
        <dbReference type="EMBL" id="EEP76690.1"/>
    </source>
</evidence>
<dbReference type="EMBL" id="CH476615">
    <property type="protein sequence ID" value="EEP76690.1"/>
    <property type="molecule type" value="Genomic_DNA"/>
</dbReference>
<dbReference type="GeneID" id="8440955"/>
<dbReference type="OMA" id="FELDNLW"/>
<feature type="compositionally biased region" description="Basic and acidic residues" evidence="1">
    <location>
        <begin position="261"/>
        <end position="275"/>
    </location>
</feature>
<keyword evidence="3" id="KW-1185">Reference proteome</keyword>
<proteinExistence type="predicted"/>
<reference evidence="3" key="1">
    <citation type="journal article" date="2009" name="Genome Res.">
        <title>Comparative genomic analyses of the human fungal pathogens Coccidioides and their relatives.</title>
        <authorList>
            <person name="Sharpton T.J."/>
            <person name="Stajich J.E."/>
            <person name="Rounsley S.D."/>
            <person name="Gardner M.J."/>
            <person name="Wortman J.R."/>
            <person name="Jordar V.S."/>
            <person name="Maiti R."/>
            <person name="Kodira C.D."/>
            <person name="Neafsey D.E."/>
            <person name="Zeng Q."/>
            <person name="Hung C.-Y."/>
            <person name="McMahan C."/>
            <person name="Muszewska A."/>
            <person name="Grynberg M."/>
            <person name="Mandel M.A."/>
            <person name="Kellner E.M."/>
            <person name="Barker B.M."/>
            <person name="Galgiani J.N."/>
            <person name="Orbach M.J."/>
            <person name="Kirkland T.N."/>
            <person name="Cole G.T."/>
            <person name="Henn M.R."/>
            <person name="Birren B.W."/>
            <person name="Taylor J.W."/>
        </authorList>
    </citation>
    <scope>NUCLEOTIDE SEQUENCE [LARGE SCALE GENOMIC DNA]</scope>
    <source>
        <strain evidence="3">UAMH 1704</strain>
    </source>
</reference>
<dbReference type="InParanoid" id="C4JIK2"/>
<dbReference type="KEGG" id="ure:UREG_01539"/>
<dbReference type="RefSeq" id="XP_002542023.1">
    <property type="nucleotide sequence ID" value="XM_002541977.1"/>
</dbReference>
<dbReference type="Proteomes" id="UP000002058">
    <property type="component" value="Unassembled WGS sequence"/>
</dbReference>